<accession>A0A085ZFR1</accession>
<dbReference type="EMBL" id="JPRL01000002">
    <property type="protein sequence ID" value="KFF03275.1"/>
    <property type="molecule type" value="Genomic_DNA"/>
</dbReference>
<name>A0A085ZFR1_9FLAO</name>
<comment type="caution">
    <text evidence="1">The sequence shown here is derived from an EMBL/GenBank/DDBJ whole genome shotgun (WGS) entry which is preliminary data.</text>
</comment>
<organism evidence="1 2">
    <name type="scientific">Flavobacterium reichenbachii</name>
    <dbReference type="NCBI Taxonomy" id="362418"/>
    <lineage>
        <taxon>Bacteria</taxon>
        <taxon>Pseudomonadati</taxon>
        <taxon>Bacteroidota</taxon>
        <taxon>Flavobacteriia</taxon>
        <taxon>Flavobacteriales</taxon>
        <taxon>Flavobacteriaceae</taxon>
        <taxon>Flavobacterium</taxon>
    </lineage>
</organism>
<proteinExistence type="predicted"/>
<dbReference type="RefSeq" id="WP_035688683.1">
    <property type="nucleotide sequence ID" value="NZ_JPRL01000002.1"/>
</dbReference>
<evidence type="ECO:0000313" key="2">
    <source>
        <dbReference type="Proteomes" id="UP000028715"/>
    </source>
</evidence>
<dbReference type="STRING" id="362418.IW19_20470"/>
<keyword evidence="2" id="KW-1185">Reference proteome</keyword>
<dbReference type="Proteomes" id="UP000028715">
    <property type="component" value="Unassembled WGS sequence"/>
</dbReference>
<sequence length="104" mass="12380">MYKSNAEEFLDWFSKIEKFIKDSGEFSSLDSFAYKLSNSRNKNLNRFKIELLSLAELRNAIVHNPRIEGELIADRIKKLLKRLNTFILSWLIPKKYSQDFNLMF</sequence>
<protein>
    <submittedName>
        <fullName evidence="1">Uncharacterized protein</fullName>
    </submittedName>
</protein>
<reference evidence="1 2" key="1">
    <citation type="submission" date="2014-07" db="EMBL/GenBank/DDBJ databases">
        <title>Genome of Flavobacterium reichenbachii LMG 25512.</title>
        <authorList>
            <person name="Stropko S.J."/>
            <person name="Pipes S.E."/>
            <person name="Newman J.D."/>
        </authorList>
    </citation>
    <scope>NUCLEOTIDE SEQUENCE [LARGE SCALE GENOMIC DNA]</scope>
    <source>
        <strain evidence="1 2">LMG 25512</strain>
    </source>
</reference>
<evidence type="ECO:0000313" key="1">
    <source>
        <dbReference type="EMBL" id="KFF03275.1"/>
    </source>
</evidence>
<gene>
    <name evidence="1" type="ORF">IW19_20470</name>
</gene>
<dbReference type="AlphaFoldDB" id="A0A085ZFR1"/>